<dbReference type="AlphaFoldDB" id="A0A430FN77"/>
<comment type="caution">
    <text evidence="3">The sequence shown here is derived from an EMBL/GenBank/DDBJ whole genome shotgun (WGS) entry which is preliminary data.</text>
</comment>
<dbReference type="Gene3D" id="3.10.350.10">
    <property type="entry name" value="LysM domain"/>
    <property type="match status" value="1"/>
</dbReference>
<proteinExistence type="predicted"/>
<evidence type="ECO:0000313" key="4">
    <source>
        <dbReference type="Proteomes" id="UP000287533"/>
    </source>
</evidence>
<dbReference type="Pfam" id="PF01476">
    <property type="entry name" value="LysM"/>
    <property type="match status" value="1"/>
</dbReference>
<feature type="transmembrane region" description="Helical" evidence="1">
    <location>
        <begin position="83"/>
        <end position="101"/>
    </location>
</feature>
<sequence length="165" mass="17938">MAYMAPTMMSGIHTGDQAAPRVVRSHAYIHVDQRNSRSGTYAVTHSKKSIGGVTLDGACHQRNRHSLSRTGNRRTVSSTRWPLAFFVAVLISIAVLVFGPVQARSAVQTSTMSYIVQPGDTLWSYAEDITPKGGDVRDTVDDLIAMNGLDDMTLHAGQKIIVPVE</sequence>
<evidence type="ECO:0000256" key="1">
    <source>
        <dbReference type="SAM" id="Phobius"/>
    </source>
</evidence>
<dbReference type="InterPro" id="IPR036779">
    <property type="entry name" value="LysM_dom_sf"/>
</dbReference>
<gene>
    <name evidence="3" type="ORF">D2E25_0577</name>
</gene>
<name>A0A430FN77_9BIFI</name>
<dbReference type="SUPFAM" id="SSF54106">
    <property type="entry name" value="LysM domain"/>
    <property type="match status" value="1"/>
</dbReference>
<dbReference type="Proteomes" id="UP000287533">
    <property type="component" value="Unassembled WGS sequence"/>
</dbReference>
<accession>A0A430FN77</accession>
<keyword evidence="1" id="KW-1133">Transmembrane helix</keyword>
<reference evidence="3 4" key="1">
    <citation type="submission" date="2018-09" db="EMBL/GenBank/DDBJ databases">
        <title>Characterization of the phylogenetic diversity of five novel species belonging to the genus Bifidobacterium.</title>
        <authorList>
            <person name="Lugli G.A."/>
            <person name="Duranti S."/>
            <person name="Milani C."/>
        </authorList>
    </citation>
    <scope>NUCLEOTIDE SEQUENCE [LARGE SCALE GENOMIC DNA]</scope>
    <source>
        <strain evidence="3 4">2034B</strain>
    </source>
</reference>
<dbReference type="SMART" id="SM00257">
    <property type="entry name" value="LysM"/>
    <property type="match status" value="1"/>
</dbReference>
<dbReference type="PROSITE" id="PS51782">
    <property type="entry name" value="LYSM"/>
    <property type="match status" value="1"/>
</dbReference>
<keyword evidence="4" id="KW-1185">Reference proteome</keyword>
<keyword evidence="1" id="KW-0812">Transmembrane</keyword>
<organism evidence="3 4">
    <name type="scientific">Bifidobacterium goeldii</name>
    <dbReference type="NCBI Taxonomy" id="2306975"/>
    <lineage>
        <taxon>Bacteria</taxon>
        <taxon>Bacillati</taxon>
        <taxon>Actinomycetota</taxon>
        <taxon>Actinomycetes</taxon>
        <taxon>Bifidobacteriales</taxon>
        <taxon>Bifidobacteriaceae</taxon>
        <taxon>Bifidobacterium</taxon>
    </lineage>
</organism>
<feature type="domain" description="LysM" evidence="2">
    <location>
        <begin position="112"/>
        <end position="162"/>
    </location>
</feature>
<keyword evidence="1" id="KW-0472">Membrane</keyword>
<dbReference type="CDD" id="cd00118">
    <property type="entry name" value="LysM"/>
    <property type="match status" value="1"/>
</dbReference>
<evidence type="ECO:0000259" key="2">
    <source>
        <dbReference type="PROSITE" id="PS51782"/>
    </source>
</evidence>
<evidence type="ECO:0000313" key="3">
    <source>
        <dbReference type="EMBL" id="RSX54269.1"/>
    </source>
</evidence>
<protein>
    <submittedName>
        <fullName evidence="3">Peptidoglycan-binding protein LysM</fullName>
    </submittedName>
</protein>
<dbReference type="InterPro" id="IPR018392">
    <property type="entry name" value="LysM"/>
</dbReference>
<dbReference type="EMBL" id="QXGL01000001">
    <property type="protein sequence ID" value="RSX54269.1"/>
    <property type="molecule type" value="Genomic_DNA"/>
</dbReference>